<protein>
    <submittedName>
        <fullName evidence="2">Uncharacterized protein</fullName>
    </submittedName>
</protein>
<feature type="region of interest" description="Disordered" evidence="1">
    <location>
        <begin position="1"/>
        <end position="23"/>
    </location>
</feature>
<dbReference type="Ensembl" id="ENSUAMT00000041214.1">
    <property type="protein sequence ID" value="ENSUAMP00000037027.1"/>
    <property type="gene ID" value="ENSUAMG00000028036.1"/>
</dbReference>
<proteinExistence type="predicted"/>
<evidence type="ECO:0000256" key="1">
    <source>
        <dbReference type="SAM" id="MobiDB-lite"/>
    </source>
</evidence>
<dbReference type="STRING" id="9643.ENSUAMP00000037027"/>
<evidence type="ECO:0000313" key="3">
    <source>
        <dbReference type="Proteomes" id="UP000291022"/>
    </source>
</evidence>
<dbReference type="AlphaFoldDB" id="A0A452SVA9"/>
<accession>A0A452SVA9</accession>
<keyword evidence="3" id="KW-1185">Reference proteome</keyword>
<name>A0A452SVA9_URSAM</name>
<dbReference type="Proteomes" id="UP000291022">
    <property type="component" value="Unassembled WGS sequence"/>
</dbReference>
<organism evidence="2 3">
    <name type="scientific">Ursus americanus</name>
    <name type="common">American black bear</name>
    <name type="synonym">Euarctos americanus</name>
    <dbReference type="NCBI Taxonomy" id="9643"/>
    <lineage>
        <taxon>Eukaryota</taxon>
        <taxon>Metazoa</taxon>
        <taxon>Chordata</taxon>
        <taxon>Craniata</taxon>
        <taxon>Vertebrata</taxon>
        <taxon>Euteleostomi</taxon>
        <taxon>Mammalia</taxon>
        <taxon>Eutheria</taxon>
        <taxon>Laurasiatheria</taxon>
        <taxon>Carnivora</taxon>
        <taxon>Caniformia</taxon>
        <taxon>Ursidae</taxon>
        <taxon>Ursus</taxon>
    </lineage>
</organism>
<reference evidence="2" key="2">
    <citation type="submission" date="2025-08" db="UniProtKB">
        <authorList>
            <consortium name="Ensembl"/>
        </authorList>
    </citation>
    <scope>IDENTIFICATION</scope>
</reference>
<reference evidence="2" key="3">
    <citation type="submission" date="2025-09" db="UniProtKB">
        <authorList>
            <consortium name="Ensembl"/>
        </authorList>
    </citation>
    <scope>IDENTIFICATION</scope>
</reference>
<reference evidence="3" key="1">
    <citation type="submission" date="2016-06" db="EMBL/GenBank/DDBJ databases">
        <title>De novo assembly and RNA-Seq shows season-dependent expression and editing in black bear kidneys.</title>
        <authorList>
            <person name="Korstanje R."/>
            <person name="Srivastava A."/>
            <person name="Sarsani V.K."/>
            <person name="Sheehan S.M."/>
            <person name="Seger R.L."/>
            <person name="Barter M.E."/>
            <person name="Lindqvist C."/>
            <person name="Brody L.C."/>
            <person name="Mullikin J.C."/>
        </authorList>
    </citation>
    <scope>NUCLEOTIDE SEQUENCE [LARGE SCALE GENOMIC DNA]</scope>
</reference>
<sequence>MPPTGLEPARMNRKKGDKGFESPRKSVVVSVFSTIISSNKFKHPLQYLETFPSR</sequence>
<evidence type="ECO:0000313" key="2">
    <source>
        <dbReference type="Ensembl" id="ENSUAMP00000037027.1"/>
    </source>
</evidence>